<dbReference type="SUPFAM" id="SSF81321">
    <property type="entry name" value="Family A G protein-coupled receptor-like"/>
    <property type="match status" value="1"/>
</dbReference>
<keyword evidence="4 6" id="KW-0472">Membrane</keyword>
<dbReference type="STRING" id="1314674.A0A0D7AXW6"/>
<dbReference type="OrthoDB" id="100006at2759"/>
<dbReference type="EMBL" id="KN880714">
    <property type="protein sequence ID" value="KIY63193.1"/>
    <property type="molecule type" value="Genomic_DNA"/>
</dbReference>
<dbReference type="PANTHER" id="PTHR23112:SF37">
    <property type="entry name" value="G PROTEIN-COUPLED RECEPTOR GPR1"/>
    <property type="match status" value="1"/>
</dbReference>
<feature type="compositionally biased region" description="Basic and acidic residues" evidence="5">
    <location>
        <begin position="368"/>
        <end position="384"/>
    </location>
</feature>
<evidence type="ECO:0000256" key="3">
    <source>
        <dbReference type="ARBA" id="ARBA00022989"/>
    </source>
</evidence>
<comment type="subcellular location">
    <subcellularLocation>
        <location evidence="1">Membrane</location>
        <topology evidence="1">Multi-pass membrane protein</topology>
    </subcellularLocation>
</comment>
<dbReference type="Proteomes" id="UP000054007">
    <property type="component" value="Unassembled WGS sequence"/>
</dbReference>
<dbReference type="AlphaFoldDB" id="A0A0D7AXW6"/>
<name>A0A0D7AXW6_9AGAR</name>
<dbReference type="PANTHER" id="PTHR23112">
    <property type="entry name" value="G PROTEIN-COUPLED RECEPTOR 157-RELATED"/>
    <property type="match status" value="1"/>
</dbReference>
<dbReference type="Gene3D" id="1.20.1070.10">
    <property type="entry name" value="Rhodopsin 7-helix transmembrane proteins"/>
    <property type="match status" value="1"/>
</dbReference>
<protein>
    <recommendedName>
        <fullName evidence="9">Glucose receptor Git3 N-terminal domain-containing protein</fullName>
    </recommendedName>
</protein>
<keyword evidence="2 6" id="KW-0812">Transmembrane</keyword>
<organism evidence="7 8">
    <name type="scientific">Cylindrobasidium torrendii FP15055 ss-10</name>
    <dbReference type="NCBI Taxonomy" id="1314674"/>
    <lineage>
        <taxon>Eukaryota</taxon>
        <taxon>Fungi</taxon>
        <taxon>Dikarya</taxon>
        <taxon>Basidiomycota</taxon>
        <taxon>Agaricomycotina</taxon>
        <taxon>Agaricomycetes</taxon>
        <taxon>Agaricomycetidae</taxon>
        <taxon>Agaricales</taxon>
        <taxon>Marasmiineae</taxon>
        <taxon>Physalacriaceae</taxon>
        <taxon>Cylindrobasidium</taxon>
    </lineage>
</organism>
<feature type="transmembrane region" description="Helical" evidence="6">
    <location>
        <begin position="141"/>
        <end position="166"/>
    </location>
</feature>
<sequence>MKIDPLSGNITQTIDEYRRGFVCDANDFELQHSLAPASSTVTCLSRGDSIGLTVAVEAGFLSLLSVGWVFFLILRNIVRYTRLMRSKLRFTYIYELVQDPVDIFLLSLFTADFFQALAAVMDVKWIHEGVVRAGPVCTAQGVISTLGETGVAITTLLIAVYTFLLYRTPGGASGKGDRASLIIAGALVALTWAFVTVMIVVGRQISEKSHPEIPYFEPSPYWCWIGNHRHNLVYKIIGEYAWMWLNLVGSIVMYSILALSSHGNIQFHDDSWWAMSFSLKPKAVNGDDSKTKLVLPTVRTMLAYPFWYSVTVLPPSVVRWATFVNPNVFGESRRGAVSLAAITVFRLSGLINVGLLLRTRPRTVLFGSRDDIGGKKKKEGKESTIQKLGAGQSDGREDTDGPDIPLARRSDGGVPGPRRPESSLFSFNSDSPMNHGITEV</sequence>
<proteinExistence type="predicted"/>
<dbReference type="GO" id="GO:0007189">
    <property type="term" value="P:adenylate cyclase-activating G protein-coupled receptor signaling pathway"/>
    <property type="evidence" value="ECO:0007669"/>
    <property type="project" value="TreeGrafter"/>
</dbReference>
<keyword evidence="8" id="KW-1185">Reference proteome</keyword>
<evidence type="ECO:0008006" key="9">
    <source>
        <dbReference type="Google" id="ProtNLM"/>
    </source>
</evidence>
<evidence type="ECO:0000256" key="5">
    <source>
        <dbReference type="SAM" id="MobiDB-lite"/>
    </source>
</evidence>
<evidence type="ECO:0000256" key="2">
    <source>
        <dbReference type="ARBA" id="ARBA00022692"/>
    </source>
</evidence>
<feature type="transmembrane region" description="Helical" evidence="6">
    <location>
        <begin position="302"/>
        <end position="323"/>
    </location>
</feature>
<reference evidence="7 8" key="1">
    <citation type="journal article" date="2015" name="Fungal Genet. Biol.">
        <title>Evolution of novel wood decay mechanisms in Agaricales revealed by the genome sequences of Fistulina hepatica and Cylindrobasidium torrendii.</title>
        <authorList>
            <person name="Floudas D."/>
            <person name="Held B.W."/>
            <person name="Riley R."/>
            <person name="Nagy L.G."/>
            <person name="Koehler G."/>
            <person name="Ransdell A.S."/>
            <person name="Younus H."/>
            <person name="Chow J."/>
            <person name="Chiniquy J."/>
            <person name="Lipzen A."/>
            <person name="Tritt A."/>
            <person name="Sun H."/>
            <person name="Haridas S."/>
            <person name="LaButti K."/>
            <person name="Ohm R.A."/>
            <person name="Kues U."/>
            <person name="Blanchette R.A."/>
            <person name="Grigoriev I.V."/>
            <person name="Minto R.E."/>
            <person name="Hibbett D.S."/>
        </authorList>
    </citation>
    <scope>NUCLEOTIDE SEQUENCE [LARGE SCALE GENOMIC DNA]</scope>
    <source>
        <strain evidence="7 8">FP15055 ss-10</strain>
    </source>
</reference>
<feature type="transmembrane region" description="Helical" evidence="6">
    <location>
        <begin position="178"/>
        <end position="201"/>
    </location>
</feature>
<feature type="transmembrane region" description="Helical" evidence="6">
    <location>
        <begin position="241"/>
        <end position="259"/>
    </location>
</feature>
<evidence type="ECO:0000313" key="8">
    <source>
        <dbReference type="Proteomes" id="UP000054007"/>
    </source>
</evidence>
<feature type="compositionally biased region" description="Polar residues" evidence="5">
    <location>
        <begin position="423"/>
        <end position="432"/>
    </location>
</feature>
<dbReference type="GO" id="GO:0004930">
    <property type="term" value="F:G protein-coupled receptor activity"/>
    <property type="evidence" value="ECO:0007669"/>
    <property type="project" value="TreeGrafter"/>
</dbReference>
<evidence type="ECO:0000256" key="1">
    <source>
        <dbReference type="ARBA" id="ARBA00004141"/>
    </source>
</evidence>
<evidence type="ECO:0000313" key="7">
    <source>
        <dbReference type="EMBL" id="KIY63193.1"/>
    </source>
</evidence>
<gene>
    <name evidence="7" type="ORF">CYLTODRAFT_494102</name>
</gene>
<evidence type="ECO:0000256" key="4">
    <source>
        <dbReference type="ARBA" id="ARBA00023136"/>
    </source>
</evidence>
<evidence type="ECO:0000256" key="6">
    <source>
        <dbReference type="SAM" id="Phobius"/>
    </source>
</evidence>
<feature type="transmembrane region" description="Helical" evidence="6">
    <location>
        <begin position="58"/>
        <end position="78"/>
    </location>
</feature>
<accession>A0A0D7AXW6</accession>
<feature type="region of interest" description="Disordered" evidence="5">
    <location>
        <begin position="368"/>
        <end position="440"/>
    </location>
</feature>
<feature type="transmembrane region" description="Helical" evidence="6">
    <location>
        <begin position="335"/>
        <end position="357"/>
    </location>
</feature>
<keyword evidence="3 6" id="KW-1133">Transmembrane helix</keyword>
<dbReference type="GO" id="GO:0005886">
    <property type="term" value="C:plasma membrane"/>
    <property type="evidence" value="ECO:0007669"/>
    <property type="project" value="TreeGrafter"/>
</dbReference>